<dbReference type="EC" id="1.15.1.1" evidence="4 8"/>
<keyword evidence="6 8" id="KW-0560">Oxidoreductase</keyword>
<proteinExistence type="inferred from homology"/>
<dbReference type="PROSITE" id="PS00088">
    <property type="entry name" value="SOD_MN"/>
    <property type="match status" value="1"/>
</dbReference>
<name>A0ABS2DFJ3_9BACI</name>
<dbReference type="SUPFAM" id="SSF54719">
    <property type="entry name" value="Fe,Mn superoxide dismutase (SOD), C-terminal domain"/>
    <property type="match status" value="1"/>
</dbReference>
<keyword evidence="5 8" id="KW-0479">Metal-binding</keyword>
<evidence type="ECO:0000313" key="11">
    <source>
        <dbReference type="EMBL" id="MBM6617239.1"/>
    </source>
</evidence>
<dbReference type="SUPFAM" id="SSF46609">
    <property type="entry name" value="Fe,Mn superoxide dismutase (SOD), N-terminal domain"/>
    <property type="match status" value="1"/>
</dbReference>
<dbReference type="InterPro" id="IPR019831">
    <property type="entry name" value="Mn/Fe_SOD_N"/>
</dbReference>
<comment type="caution">
    <text evidence="11">The sequence shown here is derived from an EMBL/GenBank/DDBJ whole genome shotgun (WGS) entry which is preliminary data.</text>
</comment>
<dbReference type="PANTHER" id="PTHR43595">
    <property type="entry name" value="37S RIBOSOMAL PROTEIN S26, MITOCHONDRIAL"/>
    <property type="match status" value="1"/>
</dbReference>
<evidence type="ECO:0000256" key="8">
    <source>
        <dbReference type="RuleBase" id="RU000414"/>
    </source>
</evidence>
<dbReference type="Gene3D" id="3.55.40.20">
    <property type="entry name" value="Iron/manganese superoxide dismutase, C-terminal domain"/>
    <property type="match status" value="1"/>
</dbReference>
<dbReference type="PIRSF" id="PIRSF000349">
    <property type="entry name" value="SODismutase"/>
    <property type="match status" value="1"/>
</dbReference>
<comment type="similarity">
    <text evidence="3 8">Belongs to the iron/manganese superoxide dismutase family.</text>
</comment>
<feature type="domain" description="Manganese/iron superoxide dismutase N-terminal" evidence="9">
    <location>
        <begin position="3"/>
        <end position="91"/>
    </location>
</feature>
<sequence>MAKYQLPELPYAYDALEPHIDKETMNIHHTKHHNTYITNVNNALEGHDELASKSVEELVANLDAVPENIRTAVRNNGGGHANHSLFWTILSPNGGGEPTGDLASAINAKFGSLDAFKEQFAAAATTRFGSGWAWLVVNNGELEVTSTPNQDSPLMEGKTPVLGLDVWEHAYYLNYQNRRPDYISSFWNVVNWDEVSKRYTAAK</sequence>
<evidence type="ECO:0000256" key="2">
    <source>
        <dbReference type="ARBA" id="ARBA00002170"/>
    </source>
</evidence>
<dbReference type="InterPro" id="IPR036324">
    <property type="entry name" value="Mn/Fe_SOD_N_sf"/>
</dbReference>
<keyword evidence="12" id="KW-1185">Reference proteome</keyword>
<evidence type="ECO:0000256" key="4">
    <source>
        <dbReference type="ARBA" id="ARBA00012682"/>
    </source>
</evidence>
<dbReference type="Proteomes" id="UP001518925">
    <property type="component" value="Unassembled WGS sequence"/>
</dbReference>
<evidence type="ECO:0000313" key="12">
    <source>
        <dbReference type="Proteomes" id="UP001518925"/>
    </source>
</evidence>
<accession>A0ABS2DFJ3</accession>
<organism evidence="11 12">
    <name type="scientific">Bacillus suaedaesalsae</name>
    <dbReference type="NCBI Taxonomy" id="2810349"/>
    <lineage>
        <taxon>Bacteria</taxon>
        <taxon>Bacillati</taxon>
        <taxon>Bacillota</taxon>
        <taxon>Bacilli</taxon>
        <taxon>Bacillales</taxon>
        <taxon>Bacillaceae</taxon>
        <taxon>Bacillus</taxon>
    </lineage>
</organism>
<reference evidence="11 12" key="1">
    <citation type="submission" date="2021-02" db="EMBL/GenBank/DDBJ databases">
        <title>Bacillus sp. RD4P76, an endophyte from a halophyte.</title>
        <authorList>
            <person name="Sun J.-Q."/>
        </authorList>
    </citation>
    <scope>NUCLEOTIDE SEQUENCE [LARGE SCALE GENOMIC DNA]</scope>
    <source>
        <strain evidence="11 12">RD4P76</strain>
    </source>
</reference>
<evidence type="ECO:0000256" key="1">
    <source>
        <dbReference type="ARBA" id="ARBA00001936"/>
    </source>
</evidence>
<evidence type="ECO:0000256" key="3">
    <source>
        <dbReference type="ARBA" id="ARBA00008714"/>
    </source>
</evidence>
<dbReference type="Gene3D" id="1.10.287.990">
    <property type="entry name" value="Fe,Mn superoxide dismutase (SOD) domain"/>
    <property type="match status" value="1"/>
</dbReference>
<comment type="catalytic activity">
    <reaction evidence="7 8">
        <text>2 superoxide + 2 H(+) = H2O2 + O2</text>
        <dbReference type="Rhea" id="RHEA:20696"/>
        <dbReference type="ChEBI" id="CHEBI:15378"/>
        <dbReference type="ChEBI" id="CHEBI:15379"/>
        <dbReference type="ChEBI" id="CHEBI:16240"/>
        <dbReference type="ChEBI" id="CHEBI:18421"/>
        <dbReference type="EC" id="1.15.1.1"/>
    </reaction>
</comment>
<comment type="cofactor">
    <cofactor evidence="1">
        <name>Mn(2+)</name>
        <dbReference type="ChEBI" id="CHEBI:29035"/>
    </cofactor>
</comment>
<dbReference type="PANTHER" id="PTHR43595:SF2">
    <property type="entry name" value="SMALL RIBOSOMAL SUBUNIT PROTEIN MS42"/>
    <property type="match status" value="1"/>
</dbReference>
<comment type="function">
    <text evidence="8">Destroys radicals which are normally produced within the cells and which are toxic to biological systems.</text>
</comment>
<dbReference type="Pfam" id="PF00081">
    <property type="entry name" value="Sod_Fe_N"/>
    <property type="match status" value="1"/>
</dbReference>
<dbReference type="InterPro" id="IPR001189">
    <property type="entry name" value="Mn/Fe_SOD"/>
</dbReference>
<evidence type="ECO:0000256" key="6">
    <source>
        <dbReference type="ARBA" id="ARBA00023002"/>
    </source>
</evidence>
<evidence type="ECO:0000259" key="9">
    <source>
        <dbReference type="Pfam" id="PF00081"/>
    </source>
</evidence>
<dbReference type="InterPro" id="IPR019832">
    <property type="entry name" value="Mn/Fe_SOD_C"/>
</dbReference>
<dbReference type="InterPro" id="IPR036314">
    <property type="entry name" value="SOD_C_sf"/>
</dbReference>
<gene>
    <name evidence="11" type="ORF">JR050_06065</name>
</gene>
<dbReference type="Pfam" id="PF02777">
    <property type="entry name" value="Sod_Fe_C"/>
    <property type="match status" value="1"/>
</dbReference>
<evidence type="ECO:0000256" key="7">
    <source>
        <dbReference type="ARBA" id="ARBA00049204"/>
    </source>
</evidence>
<evidence type="ECO:0000256" key="5">
    <source>
        <dbReference type="ARBA" id="ARBA00022723"/>
    </source>
</evidence>
<protein>
    <recommendedName>
        <fullName evidence="4 8">Superoxide dismutase</fullName>
        <ecNumber evidence="4 8">1.15.1.1</ecNumber>
    </recommendedName>
</protein>
<dbReference type="EMBL" id="JAFELM010000021">
    <property type="protein sequence ID" value="MBM6617239.1"/>
    <property type="molecule type" value="Genomic_DNA"/>
</dbReference>
<dbReference type="RefSeq" id="WP_204202619.1">
    <property type="nucleotide sequence ID" value="NZ_JAFELM010000021.1"/>
</dbReference>
<feature type="domain" description="Manganese/iron superoxide dismutase C-terminal" evidence="10">
    <location>
        <begin position="98"/>
        <end position="198"/>
    </location>
</feature>
<evidence type="ECO:0000259" key="10">
    <source>
        <dbReference type="Pfam" id="PF02777"/>
    </source>
</evidence>
<dbReference type="InterPro" id="IPR019833">
    <property type="entry name" value="Mn/Fe_SOD_BS"/>
</dbReference>
<dbReference type="PRINTS" id="PR01703">
    <property type="entry name" value="MNSODISMTASE"/>
</dbReference>
<comment type="function">
    <text evidence="2">Destroys superoxide anion radicals which are normally produced within the cells and which are toxic to biological systems.</text>
</comment>